<dbReference type="Gene3D" id="3.40.640.10">
    <property type="entry name" value="Type I PLP-dependent aspartate aminotransferase-like (Major domain)"/>
    <property type="match status" value="1"/>
</dbReference>
<comment type="similarity">
    <text evidence="3">Belongs to the SelA family.</text>
</comment>
<dbReference type="InterPro" id="IPR015421">
    <property type="entry name" value="PyrdxlP-dep_Trfase_major"/>
</dbReference>
<evidence type="ECO:0000256" key="3">
    <source>
        <dbReference type="ARBA" id="ARBA00044507"/>
    </source>
</evidence>
<comment type="cofactor">
    <cofactor evidence="1">
        <name>pyridoxal 5'-phosphate</name>
        <dbReference type="ChEBI" id="CHEBI:597326"/>
    </cofactor>
</comment>
<accession>A0ABU8XRN2</accession>
<dbReference type="InterPro" id="IPR015424">
    <property type="entry name" value="PyrdxlP-dep_Trfase"/>
</dbReference>
<dbReference type="Pfam" id="PF03841">
    <property type="entry name" value="SelA"/>
    <property type="match status" value="1"/>
</dbReference>
<dbReference type="Proteomes" id="UP001375743">
    <property type="component" value="Unassembled WGS sequence"/>
</dbReference>
<reference evidence="4 5" key="1">
    <citation type="submission" date="2024-01" db="EMBL/GenBank/DDBJ databases">
        <title>Multi-omics insights into the function and evolution of sodium benzoate biodegradation pathways in Benzoatithermus flavus gen. nov., sp. nov. from hot spring.</title>
        <authorList>
            <person name="Hu C.-J."/>
            <person name="Li W.-J."/>
        </authorList>
    </citation>
    <scope>NUCLEOTIDE SEQUENCE [LARGE SCALE GENOMIC DNA]</scope>
    <source>
        <strain evidence="4 5">SYSU G07066</strain>
    </source>
</reference>
<dbReference type="RefSeq" id="WP_418159718.1">
    <property type="nucleotide sequence ID" value="NZ_JBBLZC010000010.1"/>
</dbReference>
<evidence type="ECO:0000256" key="2">
    <source>
        <dbReference type="ARBA" id="ARBA00022898"/>
    </source>
</evidence>
<proteinExistence type="inferred from homology"/>
<dbReference type="SUPFAM" id="SSF53383">
    <property type="entry name" value="PLP-dependent transferases"/>
    <property type="match status" value="1"/>
</dbReference>
<evidence type="ECO:0000256" key="1">
    <source>
        <dbReference type="ARBA" id="ARBA00001933"/>
    </source>
</evidence>
<keyword evidence="2" id="KW-0663">Pyridoxal phosphate</keyword>
<sequence>MTEAAPLETLARLLTAEAAHLCRSLAGAVVVAAAACIAGNDLGAVLRLPEAAGRRRRMVLQRGHVVELDGVSLLHLLRFAGAEPVEIGTARETRADELAAALAEGAAAGLFVAGAGEGGSVALPAFSWACREAHVPSLVIADGSLPPLAALDAGADLVLVDPARIAAAPEAGLVLGRRDLVRACALQERGIGALVRAEEGVAAACVRAFRVAAGELAGGIAVADPG</sequence>
<comment type="caution">
    <text evidence="4">The sequence shown here is derived from an EMBL/GenBank/DDBJ whole genome shotgun (WGS) entry which is preliminary data.</text>
</comment>
<evidence type="ECO:0000313" key="5">
    <source>
        <dbReference type="Proteomes" id="UP001375743"/>
    </source>
</evidence>
<dbReference type="PANTHER" id="PTHR32328:SF0">
    <property type="entry name" value="L-SERYL-TRNA(SEC) SELENIUM TRANSFERASE"/>
    <property type="match status" value="1"/>
</dbReference>
<dbReference type="EMBL" id="JBBLZC010000010">
    <property type="protein sequence ID" value="MEK0083875.1"/>
    <property type="molecule type" value="Genomic_DNA"/>
</dbReference>
<evidence type="ECO:0000313" key="4">
    <source>
        <dbReference type="EMBL" id="MEK0083875.1"/>
    </source>
</evidence>
<organism evidence="4 5">
    <name type="scientific">Benzoatithermus flavus</name>
    <dbReference type="NCBI Taxonomy" id="3108223"/>
    <lineage>
        <taxon>Bacteria</taxon>
        <taxon>Pseudomonadati</taxon>
        <taxon>Pseudomonadota</taxon>
        <taxon>Alphaproteobacteria</taxon>
        <taxon>Geminicoccales</taxon>
        <taxon>Geminicoccaceae</taxon>
        <taxon>Benzoatithermus</taxon>
    </lineage>
</organism>
<gene>
    <name evidence="4" type="ORF">U1T56_12000</name>
</gene>
<dbReference type="PANTHER" id="PTHR32328">
    <property type="entry name" value="L-SERYL-TRNA(SEC) SELENIUM TRANSFERASE"/>
    <property type="match status" value="1"/>
</dbReference>
<protein>
    <submittedName>
        <fullName evidence="4">Uncharacterized protein</fullName>
    </submittedName>
</protein>
<keyword evidence="5" id="KW-1185">Reference proteome</keyword>
<dbReference type="InterPro" id="IPR018319">
    <property type="entry name" value="SelA-like"/>
</dbReference>
<name>A0ABU8XRN2_9PROT</name>